<organism evidence="2 3">
    <name type="scientific">Candidatus Thalassospirochaeta sargassi</name>
    <dbReference type="NCBI Taxonomy" id="3119039"/>
    <lineage>
        <taxon>Bacteria</taxon>
        <taxon>Pseudomonadati</taxon>
        <taxon>Spirochaetota</taxon>
        <taxon>Spirochaetia</taxon>
        <taxon>Spirochaetales</taxon>
        <taxon>Spirochaetaceae</taxon>
        <taxon>Candidatus Thalassospirochaeta</taxon>
    </lineage>
</organism>
<sequence>MVLVISVTVSFFWLWFIKRFETSTRLTGKPSVIFSLFLCGIGSVFAALFLAELEELLLSHVAFLSPLTYYVFYVGLCEEFGKFLVFYLAASLTDMTKEPKDGLLQAAAVALGFAILENILYSDWGLGILLLRSVMATTGHMSFAVIWGYAAGLYLYSKRAGKNKYSFGMVIGAVCTAAVFHGLYDYFLGMDLKPISFLLDAIVLSISVYILRSLKGRSPYESGDKEAVAEAIESNSNNFHLNRLAGVQALKTRDFETAAKYFKKASTVNHREISTKVCLLFTELLTGSVEEFEAYRTLDRICSSINVSNLNRLRARIAEVFAGCPDEERLLNLIDDLIDETGYRELLKERIAQFDKYANAIAGKGCADSGFLISDKNSLPMAYRHPSFYTKENNE</sequence>
<keyword evidence="1" id="KW-1133">Transmembrane helix</keyword>
<dbReference type="Proteomes" id="UP001221217">
    <property type="component" value="Unassembled WGS sequence"/>
</dbReference>
<evidence type="ECO:0000256" key="1">
    <source>
        <dbReference type="SAM" id="Phobius"/>
    </source>
</evidence>
<keyword evidence="2" id="KW-0482">Metalloprotease</keyword>
<dbReference type="Pfam" id="PF13367">
    <property type="entry name" value="PrsW-protease"/>
    <property type="match status" value="1"/>
</dbReference>
<keyword evidence="2" id="KW-0378">Hydrolase</keyword>
<protein>
    <submittedName>
        <fullName evidence="2">PrsW family intramembrane metalloprotease</fullName>
    </submittedName>
</protein>
<feature type="transmembrane region" description="Helical" evidence="1">
    <location>
        <begin position="102"/>
        <end position="121"/>
    </location>
</feature>
<feature type="transmembrane region" description="Helical" evidence="1">
    <location>
        <begin position="32"/>
        <end position="50"/>
    </location>
</feature>
<keyword evidence="1" id="KW-0472">Membrane</keyword>
<feature type="transmembrane region" description="Helical" evidence="1">
    <location>
        <begin position="194"/>
        <end position="211"/>
    </location>
</feature>
<reference evidence="2 3" key="1">
    <citation type="submission" date="2022-12" db="EMBL/GenBank/DDBJ databases">
        <title>Metagenome assembled genome from gulf of manar.</title>
        <authorList>
            <person name="Kohli P."/>
            <person name="Pk S."/>
            <person name="Venkata Ramana C."/>
            <person name="Sasikala C."/>
        </authorList>
    </citation>
    <scope>NUCLEOTIDE SEQUENCE [LARGE SCALE GENOMIC DNA]</scope>
    <source>
        <strain evidence="2">JB008</strain>
    </source>
</reference>
<evidence type="ECO:0000313" key="2">
    <source>
        <dbReference type="EMBL" id="MDC7227914.1"/>
    </source>
</evidence>
<gene>
    <name evidence="2" type="ORF">PQJ61_14200</name>
</gene>
<dbReference type="EMBL" id="JAQQAL010000035">
    <property type="protein sequence ID" value="MDC7227914.1"/>
    <property type="molecule type" value="Genomic_DNA"/>
</dbReference>
<keyword evidence="1" id="KW-0812">Transmembrane</keyword>
<accession>A0AAJ1MPJ5</accession>
<evidence type="ECO:0000313" key="3">
    <source>
        <dbReference type="Proteomes" id="UP001221217"/>
    </source>
</evidence>
<name>A0AAJ1MPJ5_9SPIO</name>
<dbReference type="PANTHER" id="PTHR36844:SF1">
    <property type="entry name" value="PROTEASE PRSW"/>
    <property type="match status" value="1"/>
</dbReference>
<dbReference type="AlphaFoldDB" id="A0AAJ1MPJ5"/>
<comment type="caution">
    <text evidence="2">The sequence shown here is derived from an EMBL/GenBank/DDBJ whole genome shotgun (WGS) entry which is preliminary data.</text>
</comment>
<feature type="transmembrane region" description="Helical" evidence="1">
    <location>
        <begin position="167"/>
        <end position="188"/>
    </location>
</feature>
<dbReference type="InterPro" id="IPR026898">
    <property type="entry name" value="PrsW"/>
</dbReference>
<feature type="transmembrane region" description="Helical" evidence="1">
    <location>
        <begin position="70"/>
        <end position="90"/>
    </location>
</feature>
<keyword evidence="2" id="KW-0645">Protease</keyword>
<dbReference type="PANTHER" id="PTHR36844">
    <property type="entry name" value="PROTEASE PRSW"/>
    <property type="match status" value="1"/>
</dbReference>
<dbReference type="GO" id="GO:0008237">
    <property type="term" value="F:metallopeptidase activity"/>
    <property type="evidence" value="ECO:0007669"/>
    <property type="project" value="UniProtKB-KW"/>
</dbReference>
<feature type="transmembrane region" description="Helical" evidence="1">
    <location>
        <begin position="133"/>
        <end position="155"/>
    </location>
</feature>
<proteinExistence type="predicted"/>